<dbReference type="GO" id="GO:0006260">
    <property type="term" value="P:DNA replication"/>
    <property type="evidence" value="ECO:0007669"/>
    <property type="project" value="UniProtKB-KW"/>
</dbReference>
<keyword evidence="7" id="KW-0238">DNA-binding</keyword>
<dbReference type="GO" id="GO:0003887">
    <property type="term" value="F:DNA-directed DNA polymerase activity"/>
    <property type="evidence" value="ECO:0007669"/>
    <property type="project" value="UniProtKB-KW"/>
</dbReference>
<evidence type="ECO:0000256" key="9">
    <source>
        <dbReference type="SAM" id="MobiDB-lite"/>
    </source>
</evidence>
<comment type="similarity">
    <text evidence="1">Belongs to the DNA polymerase type-B family.</text>
</comment>
<evidence type="ECO:0000256" key="6">
    <source>
        <dbReference type="ARBA" id="ARBA00022932"/>
    </source>
</evidence>
<evidence type="ECO:0000256" key="2">
    <source>
        <dbReference type="ARBA" id="ARBA00012417"/>
    </source>
</evidence>
<evidence type="ECO:0000256" key="8">
    <source>
        <dbReference type="ARBA" id="ARBA00049244"/>
    </source>
</evidence>
<dbReference type="EMBL" id="OV696696">
    <property type="protein sequence ID" value="CAH1240719.1"/>
    <property type="molecule type" value="Genomic_DNA"/>
</dbReference>
<feature type="compositionally biased region" description="Acidic residues" evidence="9">
    <location>
        <begin position="251"/>
        <end position="273"/>
    </location>
</feature>
<evidence type="ECO:0000313" key="12">
    <source>
        <dbReference type="Proteomes" id="UP000838412"/>
    </source>
</evidence>
<feature type="region of interest" description="Disordered" evidence="9">
    <location>
        <begin position="1"/>
        <end position="62"/>
    </location>
</feature>
<organism evidence="11 12">
    <name type="scientific">Branchiostoma lanceolatum</name>
    <name type="common">Common lancelet</name>
    <name type="synonym">Amphioxus lanceolatum</name>
    <dbReference type="NCBI Taxonomy" id="7740"/>
    <lineage>
        <taxon>Eukaryota</taxon>
        <taxon>Metazoa</taxon>
        <taxon>Chordata</taxon>
        <taxon>Cephalochordata</taxon>
        <taxon>Leptocardii</taxon>
        <taxon>Amphioxiformes</taxon>
        <taxon>Branchiostomatidae</taxon>
        <taxon>Branchiostoma</taxon>
    </lineage>
</organism>
<reference evidence="11" key="1">
    <citation type="submission" date="2022-01" db="EMBL/GenBank/DDBJ databases">
        <authorList>
            <person name="Braso-Vives M."/>
        </authorList>
    </citation>
    <scope>NUCLEOTIDE SEQUENCE</scope>
</reference>
<comment type="catalytic activity">
    <reaction evidence="8">
        <text>DNA(n) + a 2'-deoxyribonucleoside 5'-triphosphate = DNA(n+1) + diphosphate</text>
        <dbReference type="Rhea" id="RHEA:22508"/>
        <dbReference type="Rhea" id="RHEA-COMP:17339"/>
        <dbReference type="Rhea" id="RHEA-COMP:17340"/>
        <dbReference type="ChEBI" id="CHEBI:33019"/>
        <dbReference type="ChEBI" id="CHEBI:61560"/>
        <dbReference type="ChEBI" id="CHEBI:173112"/>
        <dbReference type="EC" id="2.7.7.7"/>
    </reaction>
</comment>
<evidence type="ECO:0000256" key="4">
    <source>
        <dbReference type="ARBA" id="ARBA00022695"/>
    </source>
</evidence>
<dbReference type="SUPFAM" id="SSF56672">
    <property type="entry name" value="DNA/RNA polymerases"/>
    <property type="match status" value="1"/>
</dbReference>
<name>A0A8J9YSQ8_BRALA</name>
<protein>
    <recommendedName>
        <fullName evidence="2">DNA-directed DNA polymerase</fullName>
        <ecNumber evidence="2">2.7.7.7</ecNumber>
    </recommendedName>
</protein>
<feature type="domain" description="DNA-directed DNA polymerase family B mitochondria/virus" evidence="10">
    <location>
        <begin position="440"/>
        <end position="605"/>
    </location>
</feature>
<gene>
    <name evidence="11" type="primary">Hypp6075</name>
    <name evidence="11" type="ORF">BLAG_LOCUS4566</name>
</gene>
<feature type="compositionally biased region" description="Basic residues" evidence="9">
    <location>
        <begin position="226"/>
        <end position="235"/>
    </location>
</feature>
<dbReference type="GO" id="GO:0000166">
    <property type="term" value="F:nucleotide binding"/>
    <property type="evidence" value="ECO:0007669"/>
    <property type="project" value="InterPro"/>
</dbReference>
<dbReference type="InterPro" id="IPR043502">
    <property type="entry name" value="DNA/RNA_pol_sf"/>
</dbReference>
<proteinExistence type="inferred from homology"/>
<dbReference type="Gene3D" id="3.40.960.10">
    <property type="entry name" value="VSR Endonuclease"/>
    <property type="match status" value="1"/>
</dbReference>
<evidence type="ECO:0000256" key="7">
    <source>
        <dbReference type="ARBA" id="ARBA00023125"/>
    </source>
</evidence>
<keyword evidence="5" id="KW-0235">DNA replication</keyword>
<dbReference type="PANTHER" id="PTHR33568">
    <property type="entry name" value="DNA POLYMERASE"/>
    <property type="match status" value="1"/>
</dbReference>
<keyword evidence="12" id="KW-1185">Reference proteome</keyword>
<evidence type="ECO:0000256" key="3">
    <source>
        <dbReference type="ARBA" id="ARBA00022679"/>
    </source>
</evidence>
<dbReference type="EC" id="2.7.7.7" evidence="2"/>
<feature type="region of interest" description="Disordered" evidence="9">
    <location>
        <begin position="223"/>
        <end position="273"/>
    </location>
</feature>
<evidence type="ECO:0000259" key="10">
    <source>
        <dbReference type="Pfam" id="PF03175"/>
    </source>
</evidence>
<dbReference type="OrthoDB" id="10053808at2759"/>
<dbReference type="Pfam" id="PF03175">
    <property type="entry name" value="DNA_pol_B_2"/>
    <property type="match status" value="1"/>
</dbReference>
<keyword evidence="4" id="KW-0548">Nucleotidyltransferase</keyword>
<dbReference type="Proteomes" id="UP000838412">
    <property type="component" value="Chromosome 11"/>
</dbReference>
<keyword evidence="3" id="KW-0808">Transferase</keyword>
<dbReference type="InterPro" id="IPR004868">
    <property type="entry name" value="DNA-dir_DNA_pol_B_mt/vir"/>
</dbReference>
<sequence>MESDSSGDSEDRNESRETVNLNRQWQDVYAEPRASTSGYGREAKRMRTVSEPEQEPPEGPVLDESVAMLSSDEEEEFPEKGSGYWRFFCNIEEFVQKKQCIIQIKNRDELCCGRALVVARTYLQKDDPNVRNFRSQRCYDNHKIDGGQARGGRSVCDNMRKKERADKDLNEVIGKEHERREVINTNDPNVIEDHHQNGRLQRIQLDNGEDVSAIVIETEHDFQKHFGSRTKKSRQKKGDEDKRGNGTGGEPVEEIDGTEIDGDANDDDDDDEYVDEPNVIYTFDFESEQTTGEHKIIAGVVKCELDNGVIVFRAFRDGVHIQHVNNGGEKRVCGRKVDGFCEETKTVYEYNGCFYHGCQTCFKPSTRNPVNDTLMIELYMDTLRKKRMIERTGLVYAEMWTHEFDKIKENDPDYTDYRQRCPIVAQTPAERDGIEFLNPRDAFFGGRTNATKLYAKVTPGRGETIEYVDFTSLYPYVNKYGRYPTGHADIIVQNFKDVSAYFGVVKCKVLAPRKLYHPVLPDRVGDKLMFHLCRACATVRQQTPCHHSDDERTFVGTWASIELNLAVEHGYKILQIYEVHHFQNSSTTLFREYIDCFLRLKQESSGWPQWVLNAPDRSAAEERYLREYESHEGIKLDRANIAVNPGSKWIDPGPFEHIVWCYSEYQDTLHRELSSKLGSNVQFVEGLPDNWNDVTKADCRNAIVIDDQMEQVVKGLSLTRDVKETTATL</sequence>
<keyword evidence="6" id="KW-0239">DNA-directed DNA polymerase</keyword>
<feature type="compositionally biased region" description="Basic and acidic residues" evidence="9">
    <location>
        <begin position="41"/>
        <end position="50"/>
    </location>
</feature>
<evidence type="ECO:0000256" key="1">
    <source>
        <dbReference type="ARBA" id="ARBA00005755"/>
    </source>
</evidence>
<evidence type="ECO:0000313" key="11">
    <source>
        <dbReference type="EMBL" id="CAH1240719.1"/>
    </source>
</evidence>
<dbReference type="PANTHER" id="PTHR33568:SF3">
    <property type="entry name" value="DNA-DIRECTED DNA POLYMERASE"/>
    <property type="match status" value="1"/>
</dbReference>
<dbReference type="GO" id="GO:0003677">
    <property type="term" value="F:DNA binding"/>
    <property type="evidence" value="ECO:0007669"/>
    <property type="project" value="UniProtKB-KW"/>
</dbReference>
<evidence type="ECO:0000256" key="5">
    <source>
        <dbReference type="ARBA" id="ARBA00022705"/>
    </source>
</evidence>
<dbReference type="AlphaFoldDB" id="A0A8J9YSQ8"/>
<accession>A0A8J9YSQ8</accession>